<evidence type="ECO:0000313" key="3">
    <source>
        <dbReference type="Proteomes" id="UP000663828"/>
    </source>
</evidence>
<gene>
    <name evidence="2" type="ORF">XAT740_LOCUS51754</name>
</gene>
<accession>A0A816D6C8</accession>
<reference evidence="2" key="1">
    <citation type="submission" date="2021-02" db="EMBL/GenBank/DDBJ databases">
        <authorList>
            <person name="Nowell W R."/>
        </authorList>
    </citation>
    <scope>NUCLEOTIDE SEQUENCE</scope>
</reference>
<comment type="caution">
    <text evidence="2">The sequence shown here is derived from an EMBL/GenBank/DDBJ whole genome shotgun (WGS) entry which is preliminary data.</text>
</comment>
<proteinExistence type="predicted"/>
<evidence type="ECO:0000256" key="1">
    <source>
        <dbReference type="SAM" id="SignalP"/>
    </source>
</evidence>
<feature type="chain" id="PRO_5032343870" evidence="1">
    <location>
        <begin position="20"/>
        <end position="122"/>
    </location>
</feature>
<evidence type="ECO:0000313" key="2">
    <source>
        <dbReference type="EMBL" id="CAF1631639.1"/>
    </source>
</evidence>
<sequence>MNTLHLFVSLLVIAVSVYASEMSESVTTEDELLKTETQYSNGTTLDDLVINKGSTSNESHARLRRSCDCWTSTGRCVSYGDYQCWFQGGAWVVQCLGDGHWEKIRRCRSGCKRTHSDRALCH</sequence>
<keyword evidence="3" id="KW-1185">Reference proteome</keyword>
<dbReference type="AlphaFoldDB" id="A0A816D6C8"/>
<keyword evidence="1" id="KW-0732">Signal</keyword>
<organism evidence="2 3">
    <name type="scientific">Adineta ricciae</name>
    <name type="common">Rotifer</name>
    <dbReference type="NCBI Taxonomy" id="249248"/>
    <lineage>
        <taxon>Eukaryota</taxon>
        <taxon>Metazoa</taxon>
        <taxon>Spiralia</taxon>
        <taxon>Gnathifera</taxon>
        <taxon>Rotifera</taxon>
        <taxon>Eurotatoria</taxon>
        <taxon>Bdelloidea</taxon>
        <taxon>Adinetida</taxon>
        <taxon>Adinetidae</taxon>
        <taxon>Adineta</taxon>
    </lineage>
</organism>
<name>A0A816D6C8_ADIRI</name>
<protein>
    <submittedName>
        <fullName evidence="2">Uncharacterized protein</fullName>
    </submittedName>
</protein>
<feature type="signal peptide" evidence="1">
    <location>
        <begin position="1"/>
        <end position="19"/>
    </location>
</feature>
<dbReference type="EMBL" id="CAJNOR010008324">
    <property type="protein sequence ID" value="CAF1631639.1"/>
    <property type="molecule type" value="Genomic_DNA"/>
</dbReference>
<dbReference type="Proteomes" id="UP000663828">
    <property type="component" value="Unassembled WGS sequence"/>
</dbReference>